<dbReference type="Proteomes" id="UP000265140">
    <property type="component" value="Chromosome 8"/>
</dbReference>
<dbReference type="SUPFAM" id="SSF48350">
    <property type="entry name" value="GTPase activation domain, GAP"/>
    <property type="match status" value="1"/>
</dbReference>
<feature type="compositionally biased region" description="Pro residues" evidence="9">
    <location>
        <begin position="96"/>
        <end position="106"/>
    </location>
</feature>
<dbReference type="InterPro" id="IPR036860">
    <property type="entry name" value="SH2_dom_sf"/>
</dbReference>
<dbReference type="KEGG" id="els:105026229"/>
<dbReference type="SMART" id="SM00324">
    <property type="entry name" value="RhoGAP"/>
    <property type="match status" value="1"/>
</dbReference>
<dbReference type="SUPFAM" id="SSF55550">
    <property type="entry name" value="SH2 domain"/>
    <property type="match status" value="2"/>
</dbReference>
<dbReference type="PRINTS" id="PR00401">
    <property type="entry name" value="SH2DOMAIN"/>
</dbReference>
<evidence type="ECO:0000259" key="11">
    <source>
        <dbReference type="PROSITE" id="PS50002"/>
    </source>
</evidence>
<dbReference type="InParanoid" id="A0A6Q2WTZ6"/>
<keyword evidence="2 8" id="KW-0728">SH3 domain</keyword>
<dbReference type="PANTHER" id="PTHR10155">
    <property type="entry name" value="PHOSPHATIDYLINOSITOL 3-KINASE REGULATORY SUBUNIT"/>
    <property type="match status" value="1"/>
</dbReference>
<keyword evidence="6" id="KW-0449">Lipoprotein</keyword>
<evidence type="ECO:0008006" key="15">
    <source>
        <dbReference type="Google" id="ProtNLM"/>
    </source>
</evidence>
<dbReference type="Ensembl" id="ENSELUT00000078535.2">
    <property type="protein sequence ID" value="ENSELUP00000044668.2"/>
    <property type="gene ID" value="ENSELUG00000012532.3"/>
</dbReference>
<dbReference type="Gene3D" id="2.30.30.40">
    <property type="entry name" value="SH3 Domains"/>
    <property type="match status" value="1"/>
</dbReference>
<evidence type="ECO:0000259" key="12">
    <source>
        <dbReference type="PROSITE" id="PS50238"/>
    </source>
</evidence>
<dbReference type="Pfam" id="PF16454">
    <property type="entry name" value="PI3K_P85_iSH2"/>
    <property type="match status" value="1"/>
</dbReference>
<dbReference type="InterPro" id="IPR001452">
    <property type="entry name" value="SH3_domain"/>
</dbReference>
<proteinExistence type="inferred from homology"/>
<dbReference type="Gene3D" id="1.10.287.1490">
    <property type="match status" value="1"/>
</dbReference>
<dbReference type="PANTHER" id="PTHR10155:SF1">
    <property type="entry name" value="PHOSPHATIDYLINOSITOL 3-KINASE REGULATORY SUBUNIT BETA"/>
    <property type="match status" value="1"/>
</dbReference>
<sequence length="727" mass="82921">MAVEGFQFRALYVYNRDLEEDLDLQPGDILTVSKASLASLGLKDGDEEHPARMGWIVGINERTKQRGDFPGTYVQYVGTVKMFVMPNQPRQQRPLPAVPRPQPPPSQQGTSTLRDFFLPFSSLENIPPTLVKLVEAIERKGLEGETLYRTSGSSAAGGQRPSLNLDLPESEMGQHDVRGLTEALLGFLRDLPSPVIPESVYPSLRSALNEGAELSVEDSGRRLLKELVPPAVPAASLLTLQYLLRHLDRVAQRAECNGLDPASLSLLFTPLLFSAGSEEDHLFSVQVLERLLVARAWELEQMPPALPPKPSKTKAVASSVISGDGGKMADAEWYWGDISREEVNEKMRDTPDGTFLVRDASSKVQGEYTLTLRKGGNNKLIKIFHRGGKYGFSEPLTFSSVVELILHYHHESLAQYNPKLDSRLLYPVSKFQQDQMVKEDNVEAVGEQLKVYHEQYQEKSQAYDILYEEYTRTSQELQMKRTAIEAFNETIKIFEEQCQTQERYSKEYMEKFQREGNSKEMERIQSNSNKLKSRVTEIHDSKRRLEQDLKEEAADNREIDKKMNSLKPDLMQLRKTRDQYLVWLNQKGTRQRKINEWLGIKNDIEDVYSLVDEEEDLPHHDERTWYVGNIKRGQAEELLRGKDDGTFLIRDSQSQKGSYACSVVVDRDIKHCVIFKTSTGYGFAEPYNLYASLRELVLHYRHTSLVQHNDSLNVTLAFPVLTQQQTR</sequence>
<dbReference type="GO" id="GO:0005942">
    <property type="term" value="C:phosphatidylinositol 3-kinase complex"/>
    <property type="evidence" value="ECO:0007669"/>
    <property type="project" value="TreeGrafter"/>
</dbReference>
<organism evidence="13 14">
    <name type="scientific">Esox lucius</name>
    <name type="common">Northern pike</name>
    <dbReference type="NCBI Taxonomy" id="8010"/>
    <lineage>
        <taxon>Eukaryota</taxon>
        <taxon>Metazoa</taxon>
        <taxon>Chordata</taxon>
        <taxon>Craniata</taxon>
        <taxon>Vertebrata</taxon>
        <taxon>Euteleostomi</taxon>
        <taxon>Actinopterygii</taxon>
        <taxon>Neopterygii</taxon>
        <taxon>Teleostei</taxon>
        <taxon>Protacanthopterygii</taxon>
        <taxon>Esociformes</taxon>
        <taxon>Esocidae</taxon>
        <taxon>Esox</taxon>
    </lineage>
</organism>
<dbReference type="SMART" id="SM00252">
    <property type="entry name" value="SH2"/>
    <property type="match status" value="2"/>
</dbReference>
<evidence type="ECO:0000256" key="9">
    <source>
        <dbReference type="SAM" id="MobiDB-lite"/>
    </source>
</evidence>
<dbReference type="InterPro" id="IPR000198">
    <property type="entry name" value="RhoGAP_dom"/>
</dbReference>
<name>A0A6Q2WTZ6_ESOLU</name>
<dbReference type="Bgee" id="ENSELUG00000012532">
    <property type="expression patterns" value="Expressed in testis and 13 other cell types or tissues"/>
</dbReference>
<protein>
    <recommendedName>
        <fullName evidence="15">Phosphoinositide-3-kinase, regulatory subunit 2 (beta)</fullName>
    </recommendedName>
</protein>
<dbReference type="FunFam" id="2.30.30.40:FF:000075">
    <property type="entry name" value="phosphatidylinositol 3-kinase regulatory subunit alpha"/>
    <property type="match status" value="1"/>
</dbReference>
<keyword evidence="5 7" id="KW-0727">SH2 domain</keyword>
<dbReference type="InterPro" id="IPR000980">
    <property type="entry name" value="SH2"/>
</dbReference>
<dbReference type="OMA" id="RMPFESA"/>
<dbReference type="GeneTree" id="ENSGT00940000157050"/>
<keyword evidence="4" id="KW-0677">Repeat</keyword>
<dbReference type="FunFam" id="3.30.505.10:FF:000006">
    <property type="entry name" value="Phosphatidylinositol 3-kinase regulatory subunit alpha"/>
    <property type="match status" value="1"/>
</dbReference>
<reference evidence="14" key="1">
    <citation type="journal article" date="2014" name="PLoS ONE">
        <title>The genome and linkage map of the northern pike (Esox lucius): conserved synteny revealed between the salmonid sister group and the Neoteleostei.</title>
        <authorList>
            <person name="Rondeau E.B."/>
            <person name="Minkley D.R."/>
            <person name="Leong J.S."/>
            <person name="Messmer A.M."/>
            <person name="Jantzen J.R."/>
            <person name="von Schalburg K.R."/>
            <person name="Lemon C."/>
            <person name="Bird N.H."/>
            <person name="Koop B.F."/>
        </authorList>
    </citation>
    <scope>NUCLEOTIDE SEQUENCE</scope>
</reference>
<dbReference type="InterPro" id="IPR008936">
    <property type="entry name" value="Rho_GTPase_activation_prot"/>
</dbReference>
<dbReference type="AlphaFoldDB" id="A0A6Q2WTZ6"/>
<dbReference type="GeneID" id="105026229"/>
<feature type="domain" description="SH2" evidence="10">
    <location>
        <begin position="333"/>
        <end position="428"/>
    </location>
</feature>
<evidence type="ECO:0000256" key="2">
    <source>
        <dbReference type="ARBA" id="ARBA00022443"/>
    </source>
</evidence>
<keyword evidence="3" id="KW-0597">Phosphoprotein</keyword>
<comment type="similarity">
    <text evidence="1">Belongs to the PI3K p85 subunit family.</text>
</comment>
<dbReference type="PROSITE" id="PS50001">
    <property type="entry name" value="SH2"/>
    <property type="match status" value="2"/>
</dbReference>
<dbReference type="CDD" id="cd09930">
    <property type="entry name" value="SH2_cSH2_p85_like"/>
    <property type="match status" value="1"/>
</dbReference>
<dbReference type="FunFam" id="3.30.505.10:FF:000014">
    <property type="entry name" value="Phosphatidylinositol 3-kinase regulatory subunit alpha"/>
    <property type="match status" value="1"/>
</dbReference>
<feature type="region of interest" description="Disordered" evidence="9">
    <location>
        <begin position="90"/>
        <end position="112"/>
    </location>
</feature>
<reference evidence="13" key="4">
    <citation type="submission" date="2025-09" db="UniProtKB">
        <authorList>
            <consortium name="Ensembl"/>
        </authorList>
    </citation>
    <scope>IDENTIFICATION</scope>
</reference>
<dbReference type="RefSeq" id="XP_028977574.2">
    <property type="nucleotide sequence ID" value="XM_029121741.2"/>
</dbReference>
<feature type="domain" description="SH3" evidence="11">
    <location>
        <begin position="3"/>
        <end position="79"/>
    </location>
</feature>
<dbReference type="InterPro" id="IPR035022">
    <property type="entry name" value="PI3kinase_P85_nSH2"/>
</dbReference>
<evidence type="ECO:0000259" key="10">
    <source>
        <dbReference type="PROSITE" id="PS50001"/>
    </source>
</evidence>
<evidence type="ECO:0000256" key="6">
    <source>
        <dbReference type="ARBA" id="ARBA00023288"/>
    </source>
</evidence>
<dbReference type="Pfam" id="PF00017">
    <property type="entry name" value="SH2"/>
    <property type="match status" value="2"/>
</dbReference>
<evidence type="ECO:0000256" key="5">
    <source>
        <dbReference type="ARBA" id="ARBA00022999"/>
    </source>
</evidence>
<dbReference type="CDD" id="cd12926">
    <property type="entry name" value="iSH2_PIK3R2"/>
    <property type="match status" value="1"/>
</dbReference>
<dbReference type="CDD" id="cd09942">
    <property type="entry name" value="SH2_nSH2_p85_like"/>
    <property type="match status" value="1"/>
</dbReference>
<keyword evidence="14" id="KW-1185">Reference proteome</keyword>
<evidence type="ECO:0000256" key="8">
    <source>
        <dbReference type="PROSITE-ProRule" id="PRU00192"/>
    </source>
</evidence>
<dbReference type="InterPro" id="IPR035020">
    <property type="entry name" value="PI3kinase_P85_cSH2"/>
</dbReference>
<dbReference type="Pfam" id="PF00620">
    <property type="entry name" value="RhoGAP"/>
    <property type="match status" value="1"/>
</dbReference>
<reference evidence="13" key="2">
    <citation type="submission" date="2020-02" db="EMBL/GenBank/DDBJ databases">
        <title>Esox lucius (northern pike) genome, fEsoLuc1, primary haplotype.</title>
        <authorList>
            <person name="Myers G."/>
            <person name="Karagic N."/>
            <person name="Meyer A."/>
            <person name="Pippel M."/>
            <person name="Reichard M."/>
            <person name="Winkler S."/>
            <person name="Tracey A."/>
            <person name="Sims Y."/>
            <person name="Howe K."/>
            <person name="Rhie A."/>
            <person name="Formenti G."/>
            <person name="Durbin R."/>
            <person name="Fedrigo O."/>
            <person name="Jarvis E.D."/>
        </authorList>
    </citation>
    <scope>NUCLEOTIDE SEQUENCE [LARGE SCALE GENOMIC DNA]</scope>
</reference>
<evidence type="ECO:0000256" key="7">
    <source>
        <dbReference type="PROSITE-ProRule" id="PRU00191"/>
    </source>
</evidence>
<dbReference type="PRINTS" id="PR00678">
    <property type="entry name" value="PI3KINASEP85"/>
</dbReference>
<reference evidence="13" key="3">
    <citation type="submission" date="2025-08" db="UniProtKB">
        <authorList>
            <consortium name="Ensembl"/>
        </authorList>
    </citation>
    <scope>IDENTIFICATION</scope>
</reference>
<dbReference type="Gene3D" id="3.30.505.10">
    <property type="entry name" value="SH2 domain"/>
    <property type="match status" value="2"/>
</dbReference>
<dbReference type="Gene3D" id="1.10.555.10">
    <property type="entry name" value="Rho GTPase activation protein"/>
    <property type="match status" value="1"/>
</dbReference>
<accession>A0A6Q2WTZ6</accession>
<feature type="domain" description="Rho-GAP" evidence="12">
    <location>
        <begin position="111"/>
        <end position="300"/>
    </location>
</feature>
<evidence type="ECO:0000313" key="14">
    <source>
        <dbReference type="Proteomes" id="UP000265140"/>
    </source>
</evidence>
<dbReference type="SUPFAM" id="SSF50044">
    <property type="entry name" value="SH3-domain"/>
    <property type="match status" value="1"/>
</dbReference>
<evidence type="ECO:0000313" key="13">
    <source>
        <dbReference type="Ensembl" id="ENSELUP00000044668.2"/>
    </source>
</evidence>
<evidence type="ECO:0000256" key="1">
    <source>
        <dbReference type="ARBA" id="ARBA00009442"/>
    </source>
</evidence>
<evidence type="ECO:0000256" key="4">
    <source>
        <dbReference type="ARBA" id="ARBA00022737"/>
    </source>
</evidence>
<dbReference type="InterPro" id="IPR036028">
    <property type="entry name" value="SH3-like_dom_sf"/>
</dbReference>
<evidence type="ECO:0000256" key="3">
    <source>
        <dbReference type="ARBA" id="ARBA00022553"/>
    </source>
</evidence>
<dbReference type="InterPro" id="IPR032498">
    <property type="entry name" value="PI3K_P85_iSH2"/>
</dbReference>
<dbReference type="SMART" id="SM00326">
    <property type="entry name" value="SH3"/>
    <property type="match status" value="1"/>
</dbReference>
<feature type="domain" description="SH2" evidence="10">
    <location>
        <begin position="625"/>
        <end position="720"/>
    </location>
</feature>
<dbReference type="FunFam" id="1.10.287.1490:FF:000001">
    <property type="entry name" value="Putative phosphatidylinositol 3-kinase regulatory subunit alpha"/>
    <property type="match status" value="1"/>
</dbReference>
<dbReference type="GO" id="GO:0046935">
    <property type="term" value="F:1-phosphatidylinositol-3-kinase regulator activity"/>
    <property type="evidence" value="ECO:0007669"/>
    <property type="project" value="TreeGrafter"/>
</dbReference>
<dbReference type="PROSITE" id="PS50238">
    <property type="entry name" value="RHOGAP"/>
    <property type="match status" value="1"/>
</dbReference>
<dbReference type="GO" id="GO:0046854">
    <property type="term" value="P:phosphatidylinositol phosphate biosynthetic process"/>
    <property type="evidence" value="ECO:0007669"/>
    <property type="project" value="TreeGrafter"/>
</dbReference>
<dbReference type="GO" id="GO:0008286">
    <property type="term" value="P:insulin receptor signaling pathway"/>
    <property type="evidence" value="ECO:0007669"/>
    <property type="project" value="TreeGrafter"/>
</dbReference>
<dbReference type="PROSITE" id="PS50002">
    <property type="entry name" value="SH3"/>
    <property type="match status" value="1"/>
</dbReference>